<evidence type="ECO:0000256" key="2">
    <source>
        <dbReference type="ARBA" id="ARBA00006683"/>
    </source>
</evidence>
<keyword evidence="5" id="KW-0547">Nucleotide-binding</keyword>
<evidence type="ECO:0000313" key="12">
    <source>
        <dbReference type="EMBL" id="TQL32442.1"/>
    </source>
</evidence>
<evidence type="ECO:0000256" key="9">
    <source>
        <dbReference type="SAM" id="MobiDB-lite"/>
    </source>
</evidence>
<dbReference type="InterPro" id="IPR003856">
    <property type="entry name" value="LPS_length_determ_N"/>
</dbReference>
<comment type="subcellular location">
    <subcellularLocation>
        <location evidence="1">Cell membrane</location>
        <topology evidence="1">Multi-pass membrane protein</topology>
    </subcellularLocation>
</comment>
<dbReference type="Gene3D" id="3.40.50.300">
    <property type="entry name" value="P-loop containing nucleotide triphosphate hydrolases"/>
    <property type="match status" value="1"/>
</dbReference>
<dbReference type="GO" id="GO:0005886">
    <property type="term" value="C:plasma membrane"/>
    <property type="evidence" value="ECO:0007669"/>
    <property type="project" value="UniProtKB-SubCell"/>
</dbReference>
<proteinExistence type="inferred from homology"/>
<dbReference type="Pfam" id="PF10609">
    <property type="entry name" value="ParA"/>
    <property type="match status" value="1"/>
</dbReference>
<feature type="compositionally biased region" description="Basic residues" evidence="9">
    <location>
        <begin position="501"/>
        <end position="510"/>
    </location>
</feature>
<dbReference type="EMBL" id="VFOK01000001">
    <property type="protein sequence ID" value="TQL32442.1"/>
    <property type="molecule type" value="Genomic_DNA"/>
</dbReference>
<reference evidence="12 13" key="1">
    <citation type="submission" date="2019-06" db="EMBL/GenBank/DDBJ databases">
        <title>Sequencing the genomes of 1000 actinobacteria strains.</title>
        <authorList>
            <person name="Klenk H.-P."/>
        </authorList>
    </citation>
    <scope>NUCLEOTIDE SEQUENCE [LARGE SCALE GENOMIC DNA]</scope>
    <source>
        <strain evidence="12 13">DSM 24617</strain>
    </source>
</reference>
<keyword evidence="3" id="KW-1003">Cell membrane</keyword>
<dbReference type="Pfam" id="PF02706">
    <property type="entry name" value="Wzz"/>
    <property type="match status" value="1"/>
</dbReference>
<dbReference type="PANTHER" id="PTHR32309:SF13">
    <property type="entry name" value="FERRIC ENTEROBACTIN TRANSPORT PROTEIN FEPE"/>
    <property type="match status" value="1"/>
</dbReference>
<evidence type="ECO:0000256" key="3">
    <source>
        <dbReference type="ARBA" id="ARBA00022475"/>
    </source>
</evidence>
<keyword evidence="7 10" id="KW-1133">Transmembrane helix</keyword>
<dbReference type="InterPro" id="IPR027417">
    <property type="entry name" value="P-loop_NTPase"/>
</dbReference>
<feature type="compositionally biased region" description="Basic and acidic residues" evidence="9">
    <location>
        <begin position="452"/>
        <end position="465"/>
    </location>
</feature>
<keyword evidence="6" id="KW-0067">ATP-binding</keyword>
<gene>
    <name evidence="12" type="ORF">FB554_0567</name>
</gene>
<comment type="caution">
    <text evidence="12">The sequence shown here is derived from an EMBL/GenBank/DDBJ whole genome shotgun (WGS) entry which is preliminary data.</text>
</comment>
<evidence type="ECO:0000256" key="1">
    <source>
        <dbReference type="ARBA" id="ARBA00004651"/>
    </source>
</evidence>
<feature type="compositionally biased region" description="Basic and acidic residues" evidence="9">
    <location>
        <begin position="486"/>
        <end position="500"/>
    </location>
</feature>
<keyword evidence="4 10" id="KW-0812">Transmembrane</keyword>
<evidence type="ECO:0000259" key="11">
    <source>
        <dbReference type="Pfam" id="PF02706"/>
    </source>
</evidence>
<dbReference type="AlphaFoldDB" id="A0A542X9C4"/>
<evidence type="ECO:0000256" key="5">
    <source>
        <dbReference type="ARBA" id="ARBA00022741"/>
    </source>
</evidence>
<dbReference type="GO" id="GO:0005524">
    <property type="term" value="F:ATP binding"/>
    <property type="evidence" value="ECO:0007669"/>
    <property type="project" value="UniProtKB-KW"/>
</dbReference>
<keyword evidence="8 10" id="KW-0472">Membrane</keyword>
<organism evidence="12 13">
    <name type="scientific">Barrientosiimonas humi</name>
    <dbReference type="NCBI Taxonomy" id="999931"/>
    <lineage>
        <taxon>Bacteria</taxon>
        <taxon>Bacillati</taxon>
        <taxon>Actinomycetota</taxon>
        <taxon>Actinomycetes</taxon>
        <taxon>Micrococcales</taxon>
        <taxon>Dermacoccaceae</taxon>
        <taxon>Barrientosiimonas</taxon>
    </lineage>
</organism>
<dbReference type="SUPFAM" id="SSF52540">
    <property type="entry name" value="P-loop containing nucleoside triphosphate hydrolases"/>
    <property type="match status" value="1"/>
</dbReference>
<evidence type="ECO:0000256" key="8">
    <source>
        <dbReference type="ARBA" id="ARBA00023136"/>
    </source>
</evidence>
<feature type="region of interest" description="Disordered" evidence="9">
    <location>
        <begin position="449"/>
        <end position="510"/>
    </location>
</feature>
<evidence type="ECO:0000256" key="6">
    <source>
        <dbReference type="ARBA" id="ARBA00022840"/>
    </source>
</evidence>
<protein>
    <submittedName>
        <fullName evidence="12">Capsular exopolysaccharide synthesis family protein</fullName>
    </submittedName>
</protein>
<evidence type="ECO:0000256" key="7">
    <source>
        <dbReference type="ARBA" id="ARBA00022989"/>
    </source>
</evidence>
<dbReference type="NCBIfam" id="TIGR01007">
    <property type="entry name" value="eps_fam"/>
    <property type="match status" value="1"/>
</dbReference>
<feature type="domain" description="Polysaccharide chain length determinant N-terminal" evidence="11">
    <location>
        <begin position="3"/>
        <end position="52"/>
    </location>
</feature>
<name>A0A542X9C4_9MICO</name>
<evidence type="ECO:0000313" key="13">
    <source>
        <dbReference type="Proteomes" id="UP000318336"/>
    </source>
</evidence>
<feature type="transmembrane region" description="Helical" evidence="10">
    <location>
        <begin position="174"/>
        <end position="193"/>
    </location>
</feature>
<accession>A0A542X9C4</accession>
<dbReference type="CDD" id="cd05387">
    <property type="entry name" value="BY-kinase"/>
    <property type="match status" value="1"/>
</dbReference>
<dbReference type="RefSeq" id="WP_170206761.1">
    <property type="nucleotide sequence ID" value="NZ_CAJTBP010000001.1"/>
</dbReference>
<keyword evidence="13" id="KW-1185">Reference proteome</keyword>
<comment type="similarity">
    <text evidence="2">Belongs to the CpsC/CapA family.</text>
</comment>
<dbReference type="InterPro" id="IPR050445">
    <property type="entry name" value="Bact_polysacc_biosynth/exp"/>
</dbReference>
<dbReference type="Proteomes" id="UP000318336">
    <property type="component" value="Unassembled WGS sequence"/>
</dbReference>
<feature type="transmembrane region" description="Helical" evidence="10">
    <location>
        <begin position="12"/>
        <end position="32"/>
    </location>
</feature>
<sequence length="510" mass="54241">MTLEDVWRTIRTHWVLLVAFTLVGTAAAAGYWRWREPVYTATAVAYVVPQDGSAGGGRSSEGPPSAVAMAKARSWVPLATSVDTARETVRALGLDLEPDQLAARVSAEHVRDTPTISVSVTGSTPREAQRLADGVVQAMRGQARRLDGASSGVDIEPIQNAHLPTHPTEPHPEWILPIGALLGLLLGLLVALARRRRAGRVRDQSDVERHIGTSVLSVLPASKDLEARDRVPRGAGSHTTRDALQQLRTNLTFVNVDHAPRTVVVTAARAGEGSSTVAANLARTMADAGQRVVLIDADLREPAVADIFQLDARVGLTQVLAGSVALTDAVQEGDRANLRVLTAGHLPPNPSGLLSSARMHHLLLTLGRDAMVVLDSPPLLEHRDAALLSASADGALLVISAAGAREPTLSRAVAAINRVGGQLLGAVLTQVSGKQFKRIVAADTRFGYGTDLSRREPDESDEPPRHARGAIFDEAATDIPDQSGAEIERRTAPGEGERSAYRRRPKHVSS</sequence>
<dbReference type="InterPro" id="IPR005702">
    <property type="entry name" value="Wzc-like_C"/>
</dbReference>
<evidence type="ECO:0000256" key="10">
    <source>
        <dbReference type="SAM" id="Phobius"/>
    </source>
</evidence>
<dbReference type="PANTHER" id="PTHR32309">
    <property type="entry name" value="TYROSINE-PROTEIN KINASE"/>
    <property type="match status" value="1"/>
</dbReference>
<dbReference type="InterPro" id="IPR033756">
    <property type="entry name" value="YlxH/NBP35"/>
</dbReference>
<evidence type="ECO:0000256" key="4">
    <source>
        <dbReference type="ARBA" id="ARBA00022692"/>
    </source>
</evidence>